<evidence type="ECO:0000256" key="1">
    <source>
        <dbReference type="SAM" id="MobiDB-lite"/>
    </source>
</evidence>
<organism evidence="2">
    <name type="scientific">Lotus japonicus</name>
    <name type="common">Lotus corniculatus var. japonicus</name>
    <dbReference type="NCBI Taxonomy" id="34305"/>
    <lineage>
        <taxon>Eukaryota</taxon>
        <taxon>Viridiplantae</taxon>
        <taxon>Streptophyta</taxon>
        <taxon>Embryophyta</taxon>
        <taxon>Tracheophyta</taxon>
        <taxon>Spermatophyta</taxon>
        <taxon>Magnoliopsida</taxon>
        <taxon>eudicotyledons</taxon>
        <taxon>Gunneridae</taxon>
        <taxon>Pentapetalae</taxon>
        <taxon>rosids</taxon>
        <taxon>fabids</taxon>
        <taxon>Fabales</taxon>
        <taxon>Fabaceae</taxon>
        <taxon>Papilionoideae</taxon>
        <taxon>50 kb inversion clade</taxon>
        <taxon>NPAAA clade</taxon>
        <taxon>Hologalegina</taxon>
        <taxon>robinioid clade</taxon>
        <taxon>Loteae</taxon>
        <taxon>Lotus</taxon>
    </lineage>
</organism>
<reference evidence="2" key="1">
    <citation type="submission" date="2012-05" db="EMBL/GenBank/DDBJ databases">
        <authorList>
            <person name="Krishnakumar V."/>
            <person name="Cheung F."/>
            <person name="Xiao Y."/>
            <person name="Chan A."/>
            <person name="Moskal W.A."/>
            <person name="Town C.D."/>
        </authorList>
    </citation>
    <scope>NUCLEOTIDE SEQUENCE</scope>
</reference>
<sequence length="47" mass="4876">MPSLAKLMPSTGSGSSGGTSSTGKFTSHCSLGNPYKHKFSFSGSHWL</sequence>
<feature type="compositionally biased region" description="Low complexity" evidence="1">
    <location>
        <begin position="10"/>
        <end position="23"/>
    </location>
</feature>
<name>I3T8A5_LOTJA</name>
<evidence type="ECO:0000313" key="2">
    <source>
        <dbReference type="EMBL" id="AFK48747.1"/>
    </source>
</evidence>
<accession>I3T8A5</accession>
<dbReference type="AlphaFoldDB" id="I3T8A5"/>
<dbReference type="EMBL" id="BT148953">
    <property type="protein sequence ID" value="AFK48747.1"/>
    <property type="molecule type" value="mRNA"/>
</dbReference>
<feature type="region of interest" description="Disordered" evidence="1">
    <location>
        <begin position="1"/>
        <end position="24"/>
    </location>
</feature>
<proteinExistence type="evidence at transcript level"/>
<protein>
    <submittedName>
        <fullName evidence="2">Uncharacterized protein</fullName>
    </submittedName>
</protein>